<protein>
    <recommendedName>
        <fullName evidence="1">Retrotransposon Copia-like N-terminal domain-containing protein</fullName>
    </recommendedName>
</protein>
<dbReference type="PANTHER" id="PTHR37610">
    <property type="entry name" value="CCHC-TYPE DOMAIN-CONTAINING PROTEIN"/>
    <property type="match status" value="1"/>
</dbReference>
<sequence length="207" mass="23662">MSPSPMPIDPSHPLYLHPSNTLGTLLVSHQLTRVENYNIWSRSLRIALLAKNKVGFIDGSYLFEDTIKVLQPQWERCNALVLSWILNSVSQELSAGIVFACSATRVWSDLKERFDKVDGSQIYFLHREIAMHVQSTSSISVYHTRLRLLWDEYDVIAPLASCSCDSMKVNVENLKQQRLFQFLMGLNESYSMVRSQVLLMKPLPSVN</sequence>
<evidence type="ECO:0000259" key="1">
    <source>
        <dbReference type="Pfam" id="PF14244"/>
    </source>
</evidence>
<dbReference type="InterPro" id="IPR029472">
    <property type="entry name" value="Copia-like_N"/>
</dbReference>
<organism evidence="2 3">
    <name type="scientific">Gossypium arboreum</name>
    <name type="common">Tree cotton</name>
    <name type="synonym">Gossypium nanking</name>
    <dbReference type="NCBI Taxonomy" id="29729"/>
    <lineage>
        <taxon>Eukaryota</taxon>
        <taxon>Viridiplantae</taxon>
        <taxon>Streptophyta</taxon>
        <taxon>Embryophyta</taxon>
        <taxon>Tracheophyta</taxon>
        <taxon>Spermatophyta</taxon>
        <taxon>Magnoliopsida</taxon>
        <taxon>eudicotyledons</taxon>
        <taxon>Gunneridae</taxon>
        <taxon>Pentapetalae</taxon>
        <taxon>rosids</taxon>
        <taxon>malvids</taxon>
        <taxon>Malvales</taxon>
        <taxon>Malvaceae</taxon>
        <taxon>Malvoideae</taxon>
        <taxon>Gossypium</taxon>
    </lineage>
</organism>
<gene>
    <name evidence="2" type="ORF">PVK06_044447</name>
</gene>
<accession>A0ABR0MR79</accession>
<evidence type="ECO:0000313" key="2">
    <source>
        <dbReference type="EMBL" id="KAK5776488.1"/>
    </source>
</evidence>
<keyword evidence="3" id="KW-1185">Reference proteome</keyword>
<dbReference type="PANTHER" id="PTHR37610:SF78">
    <property type="entry name" value="GAG-POLYPEPTIDE OF LTR COPIA-TYPE-RELATED"/>
    <property type="match status" value="1"/>
</dbReference>
<dbReference type="EMBL" id="JARKNE010000012">
    <property type="protein sequence ID" value="KAK5776488.1"/>
    <property type="molecule type" value="Genomic_DNA"/>
</dbReference>
<dbReference type="Proteomes" id="UP001358586">
    <property type="component" value="Chromosome 12"/>
</dbReference>
<feature type="domain" description="Retrotransposon Copia-like N-terminal" evidence="1">
    <location>
        <begin position="17"/>
        <end position="60"/>
    </location>
</feature>
<name>A0ABR0MR79_GOSAR</name>
<comment type="caution">
    <text evidence="2">The sequence shown here is derived from an EMBL/GenBank/DDBJ whole genome shotgun (WGS) entry which is preliminary data.</text>
</comment>
<reference evidence="2 3" key="1">
    <citation type="submission" date="2023-03" db="EMBL/GenBank/DDBJ databases">
        <title>WGS of Gossypium arboreum.</title>
        <authorList>
            <person name="Yu D."/>
        </authorList>
    </citation>
    <scope>NUCLEOTIDE SEQUENCE [LARGE SCALE GENOMIC DNA]</scope>
    <source>
        <tissue evidence="2">Leaf</tissue>
    </source>
</reference>
<evidence type="ECO:0000313" key="3">
    <source>
        <dbReference type="Proteomes" id="UP001358586"/>
    </source>
</evidence>
<dbReference type="Pfam" id="PF14244">
    <property type="entry name" value="Retrotran_gag_3"/>
    <property type="match status" value="1"/>
</dbReference>
<proteinExistence type="predicted"/>